<sequence length="344" mass="37229">MDDDFAFGASVWGTTEKVDILAPPKPLVTPPLSAGAQQTFQADGFDDFDDFGTSQEGQDGGGGDDFDDFGDFGDVDAKPSEFAFEEPVAGPSTLKDWQPLVLDSTSRRVEWEEAVDDLLAPIWDDEALALVTTDEQIREVEGVSQILVTAESRDLYNNLVQSTPPTKPPNWIRSRIRRQHLISLGIPVNLDEVLPQANVKPLPPLEITTRPMSAPPGPRGSAHTSTTSLAATTNGSRAGTPQAQSSQFGPKPELDRPKINSLLELDLDSLALLRIPALERHLADLRAQIASTSSLLTHLLQVRESLQQDSETYNGLIAELVGEAQKIKTGKVRTATSRRGSGMA</sequence>
<accession>A0ACD3B1W2</accession>
<dbReference type="Proteomes" id="UP000308600">
    <property type="component" value="Unassembled WGS sequence"/>
</dbReference>
<protein>
    <submittedName>
        <fullName evidence="1">Uncharacterized protein</fullName>
    </submittedName>
</protein>
<evidence type="ECO:0000313" key="1">
    <source>
        <dbReference type="EMBL" id="TFK71781.1"/>
    </source>
</evidence>
<name>A0ACD3B1W2_9AGAR</name>
<dbReference type="EMBL" id="ML208293">
    <property type="protein sequence ID" value="TFK71781.1"/>
    <property type="molecule type" value="Genomic_DNA"/>
</dbReference>
<proteinExistence type="predicted"/>
<evidence type="ECO:0000313" key="2">
    <source>
        <dbReference type="Proteomes" id="UP000308600"/>
    </source>
</evidence>
<gene>
    <name evidence="1" type="ORF">BDN72DRAFT_957803</name>
</gene>
<keyword evidence="2" id="KW-1185">Reference proteome</keyword>
<organism evidence="1 2">
    <name type="scientific">Pluteus cervinus</name>
    <dbReference type="NCBI Taxonomy" id="181527"/>
    <lineage>
        <taxon>Eukaryota</taxon>
        <taxon>Fungi</taxon>
        <taxon>Dikarya</taxon>
        <taxon>Basidiomycota</taxon>
        <taxon>Agaricomycotina</taxon>
        <taxon>Agaricomycetes</taxon>
        <taxon>Agaricomycetidae</taxon>
        <taxon>Agaricales</taxon>
        <taxon>Pluteineae</taxon>
        <taxon>Pluteaceae</taxon>
        <taxon>Pluteus</taxon>
    </lineage>
</organism>
<reference evidence="1 2" key="1">
    <citation type="journal article" date="2019" name="Nat. Ecol. Evol.">
        <title>Megaphylogeny resolves global patterns of mushroom evolution.</title>
        <authorList>
            <person name="Varga T."/>
            <person name="Krizsan K."/>
            <person name="Foldi C."/>
            <person name="Dima B."/>
            <person name="Sanchez-Garcia M."/>
            <person name="Sanchez-Ramirez S."/>
            <person name="Szollosi G.J."/>
            <person name="Szarkandi J.G."/>
            <person name="Papp V."/>
            <person name="Albert L."/>
            <person name="Andreopoulos W."/>
            <person name="Angelini C."/>
            <person name="Antonin V."/>
            <person name="Barry K.W."/>
            <person name="Bougher N.L."/>
            <person name="Buchanan P."/>
            <person name="Buyck B."/>
            <person name="Bense V."/>
            <person name="Catcheside P."/>
            <person name="Chovatia M."/>
            <person name="Cooper J."/>
            <person name="Damon W."/>
            <person name="Desjardin D."/>
            <person name="Finy P."/>
            <person name="Geml J."/>
            <person name="Haridas S."/>
            <person name="Hughes K."/>
            <person name="Justo A."/>
            <person name="Karasinski D."/>
            <person name="Kautmanova I."/>
            <person name="Kiss B."/>
            <person name="Kocsube S."/>
            <person name="Kotiranta H."/>
            <person name="LaButti K.M."/>
            <person name="Lechner B.E."/>
            <person name="Liimatainen K."/>
            <person name="Lipzen A."/>
            <person name="Lukacs Z."/>
            <person name="Mihaltcheva S."/>
            <person name="Morgado L.N."/>
            <person name="Niskanen T."/>
            <person name="Noordeloos M.E."/>
            <person name="Ohm R.A."/>
            <person name="Ortiz-Santana B."/>
            <person name="Ovrebo C."/>
            <person name="Racz N."/>
            <person name="Riley R."/>
            <person name="Savchenko A."/>
            <person name="Shiryaev A."/>
            <person name="Soop K."/>
            <person name="Spirin V."/>
            <person name="Szebenyi C."/>
            <person name="Tomsovsky M."/>
            <person name="Tulloss R.E."/>
            <person name="Uehling J."/>
            <person name="Grigoriev I.V."/>
            <person name="Vagvolgyi C."/>
            <person name="Papp T."/>
            <person name="Martin F.M."/>
            <person name="Miettinen O."/>
            <person name="Hibbett D.S."/>
            <person name="Nagy L.G."/>
        </authorList>
    </citation>
    <scope>NUCLEOTIDE SEQUENCE [LARGE SCALE GENOMIC DNA]</scope>
    <source>
        <strain evidence="1 2">NL-1719</strain>
    </source>
</reference>